<keyword evidence="9" id="KW-0449">Lipoprotein</keyword>
<reference evidence="10" key="1">
    <citation type="submission" date="2009-07" db="EMBL/GenBank/DDBJ databases">
        <title>Complete genome sequence of Zobellia galactanivorans Dsij.</title>
        <authorList>
            <consortium name="Genoscope - CEA"/>
        </authorList>
    </citation>
    <scope>NUCLEOTIDE SEQUENCE [LARGE SCALE GENOMIC DNA]</scope>
    <source>
        <strain evidence="10">DSM 12802 / CCUG 47099 / CIP 106680 / NCIMB 13871 / Dsij</strain>
    </source>
</reference>
<dbReference type="EMBL" id="FP476056">
    <property type="protein sequence ID" value="CAZ94272.1"/>
    <property type="molecule type" value="Genomic_DNA"/>
</dbReference>
<comment type="similarity">
    <text evidence="2">Belongs to the SusD family.</text>
</comment>
<evidence type="ECO:0000259" key="8">
    <source>
        <dbReference type="Pfam" id="PF14322"/>
    </source>
</evidence>
<dbReference type="KEGG" id="zga:ZOBELLIA_199"/>
<gene>
    <name evidence="9" type="ordered locus">zobellia_199</name>
</gene>
<dbReference type="InterPro" id="IPR012944">
    <property type="entry name" value="SusD_RagB_dom"/>
</dbReference>
<keyword evidence="10" id="KW-1185">Reference proteome</keyword>
<evidence type="ECO:0000256" key="2">
    <source>
        <dbReference type="ARBA" id="ARBA00006275"/>
    </source>
</evidence>
<dbReference type="SUPFAM" id="SSF48452">
    <property type="entry name" value="TPR-like"/>
    <property type="match status" value="1"/>
</dbReference>
<evidence type="ECO:0000256" key="1">
    <source>
        <dbReference type="ARBA" id="ARBA00004442"/>
    </source>
</evidence>
<dbReference type="InterPro" id="IPR033985">
    <property type="entry name" value="SusD-like_N"/>
</dbReference>
<evidence type="ECO:0000259" key="7">
    <source>
        <dbReference type="Pfam" id="PF07980"/>
    </source>
</evidence>
<feature type="domain" description="RagB/SusD" evidence="7">
    <location>
        <begin position="386"/>
        <end position="530"/>
    </location>
</feature>
<dbReference type="STRING" id="63186.ZOBELLIA_199"/>
<feature type="signal peptide" evidence="6">
    <location>
        <begin position="1"/>
        <end position="22"/>
    </location>
</feature>
<evidence type="ECO:0000256" key="3">
    <source>
        <dbReference type="ARBA" id="ARBA00022729"/>
    </source>
</evidence>
<dbReference type="Gene3D" id="1.25.40.390">
    <property type="match status" value="1"/>
</dbReference>
<sequence>MAMKYYKIFGFLSLVLAVVSCSDFLEEEPRDSLSVDQYFSEPGQAESAVNYLYQNGVPQMYLSGGVFNGTRVMYLQYLSGFFDNEFNGQERQVNLAQQLAITPNNVDNDLNGMWEGLYRGIAGANLAIANIPETPGLSEGEKKNLIAQASFFRGFAYFYLVRIFGDVPLITEPVGGLDEIFVERTAIADIYDQILADFSVATVEGSLPNGNMVDNNYRITRETALMVLSDIYLTMSGAPLSSDNYAKAATTARQVINSGAFSLTSHDTDTEGNVILGNSAYNKIRKEQALDKEYIYQIEYEAGIRTSPYPQWSFPASVSGSVGSAYGNIQNAYGPRPELYAQYDTELDLRAQEKQYFHSSFVTGAGETITFPVTPHIWLDEEAFFSTSQSSKNLRAYSYPEALLVAAEAIAQSEGVTAEAIDYLTQVRARAYWTTDIETIRAELTGLSVTDFVEEVWKERNRELIFDFKLWFDMVRTRKYPVNTDGETTFVDLVGRQNTFGKTFEEKHLLLPIAESEIQRNPNLTQNVGY</sequence>
<dbReference type="HOGENOM" id="CLU_015553_1_3_10"/>
<dbReference type="PATRIC" id="fig|63186.3.peg.201"/>
<name>G0L0D4_ZOBGA</name>
<dbReference type="GO" id="GO:0009279">
    <property type="term" value="C:cell outer membrane"/>
    <property type="evidence" value="ECO:0007669"/>
    <property type="project" value="UniProtKB-SubCell"/>
</dbReference>
<keyword evidence="4" id="KW-0472">Membrane</keyword>
<dbReference type="Proteomes" id="UP000008898">
    <property type="component" value="Chromosome"/>
</dbReference>
<evidence type="ECO:0000256" key="4">
    <source>
        <dbReference type="ARBA" id="ARBA00023136"/>
    </source>
</evidence>
<dbReference type="InterPro" id="IPR011990">
    <property type="entry name" value="TPR-like_helical_dom_sf"/>
</dbReference>
<dbReference type="Pfam" id="PF14322">
    <property type="entry name" value="SusD-like_3"/>
    <property type="match status" value="1"/>
</dbReference>
<keyword evidence="5" id="KW-0998">Cell outer membrane</keyword>
<keyword evidence="3 6" id="KW-0732">Signal</keyword>
<reference evidence="9 10" key="2">
    <citation type="journal article" date="2012" name="Environ. Microbiol.">
        <title>Characterization of the first alginolytic operons in a marine bacterium: from their emergence in marine Flavobacteriia to their independent transfers to marine Proteobacteria and human gut Bacteroides.</title>
        <authorList>
            <person name="Thomas F."/>
            <person name="Barbeyron T."/>
            <person name="Tonon T."/>
            <person name="Genicot S."/>
            <person name="Czjzek M."/>
            <person name="Michel G."/>
        </authorList>
    </citation>
    <scope>NUCLEOTIDE SEQUENCE [LARGE SCALE GENOMIC DNA]</scope>
    <source>
        <strain evidence="10">DSM 12802 / CCUG 47099 / CIP 106680 / NCIMB 13871 / Dsij</strain>
    </source>
</reference>
<protein>
    <submittedName>
        <fullName evidence="9">SusD/RagB family lipoprotein</fullName>
    </submittedName>
</protein>
<proteinExistence type="inferred from homology"/>
<evidence type="ECO:0000256" key="6">
    <source>
        <dbReference type="SAM" id="SignalP"/>
    </source>
</evidence>
<feature type="domain" description="SusD-like N-terminal" evidence="8">
    <location>
        <begin position="70"/>
        <end position="233"/>
    </location>
</feature>
<evidence type="ECO:0000256" key="5">
    <source>
        <dbReference type="ARBA" id="ARBA00023237"/>
    </source>
</evidence>
<accession>G0L0D4</accession>
<dbReference type="AlphaFoldDB" id="G0L0D4"/>
<feature type="chain" id="PRO_5003402156" evidence="6">
    <location>
        <begin position="23"/>
        <end position="530"/>
    </location>
</feature>
<dbReference type="PROSITE" id="PS51257">
    <property type="entry name" value="PROKAR_LIPOPROTEIN"/>
    <property type="match status" value="1"/>
</dbReference>
<organism evidence="9 10">
    <name type="scientific">Zobellia galactanivorans (strain DSM 12802 / CCUG 47099 / CIP 106680 / NCIMB 13871 / Dsij)</name>
    <dbReference type="NCBI Taxonomy" id="63186"/>
    <lineage>
        <taxon>Bacteria</taxon>
        <taxon>Pseudomonadati</taxon>
        <taxon>Bacteroidota</taxon>
        <taxon>Flavobacteriia</taxon>
        <taxon>Flavobacteriales</taxon>
        <taxon>Flavobacteriaceae</taxon>
        <taxon>Zobellia</taxon>
    </lineage>
</organism>
<comment type="subcellular location">
    <subcellularLocation>
        <location evidence="1">Cell outer membrane</location>
    </subcellularLocation>
</comment>
<evidence type="ECO:0000313" key="10">
    <source>
        <dbReference type="Proteomes" id="UP000008898"/>
    </source>
</evidence>
<dbReference type="Pfam" id="PF07980">
    <property type="entry name" value="SusD_RagB"/>
    <property type="match status" value="1"/>
</dbReference>
<evidence type="ECO:0000313" key="9">
    <source>
        <dbReference type="EMBL" id="CAZ94272.1"/>
    </source>
</evidence>